<evidence type="ECO:0008006" key="3">
    <source>
        <dbReference type="Google" id="ProtNLM"/>
    </source>
</evidence>
<organism evidence="1 2">
    <name type="scientific">Marinilabilia rubra</name>
    <dbReference type="NCBI Taxonomy" id="2162893"/>
    <lineage>
        <taxon>Bacteria</taxon>
        <taxon>Pseudomonadati</taxon>
        <taxon>Bacteroidota</taxon>
        <taxon>Bacteroidia</taxon>
        <taxon>Marinilabiliales</taxon>
        <taxon>Marinilabiliaceae</taxon>
        <taxon>Marinilabilia</taxon>
    </lineage>
</organism>
<dbReference type="Proteomes" id="UP000244956">
    <property type="component" value="Unassembled WGS sequence"/>
</dbReference>
<proteinExistence type="predicted"/>
<accession>A0A2U2B6J6</accession>
<evidence type="ECO:0000313" key="1">
    <source>
        <dbReference type="EMBL" id="PWD98662.1"/>
    </source>
</evidence>
<gene>
    <name evidence="1" type="ORF">DDZ16_14470</name>
</gene>
<dbReference type="Pfam" id="PF13715">
    <property type="entry name" value="CarbopepD_reg_2"/>
    <property type="match status" value="1"/>
</dbReference>
<name>A0A2U2B6J6_9BACT</name>
<dbReference type="EMBL" id="QEWP01000012">
    <property type="protein sequence ID" value="PWD98662.1"/>
    <property type="molecule type" value="Genomic_DNA"/>
</dbReference>
<reference evidence="1 2" key="1">
    <citation type="submission" date="2018-05" db="EMBL/GenBank/DDBJ databases">
        <title>Marinilabilia rubrum sp. nov., isolated from saltern sediment.</title>
        <authorList>
            <person name="Zhang R."/>
        </authorList>
    </citation>
    <scope>NUCLEOTIDE SEQUENCE [LARGE SCALE GENOMIC DNA]</scope>
    <source>
        <strain evidence="1 2">WTE16</strain>
    </source>
</reference>
<sequence>MGHNKVHTIIISRNGLSMRAIVFLGMFLCCLPALTAQSNLLDKTVSFSWDSIPISQFLDSLSSKYQFSFSYDASIVPGDSMIYAEEDSVVLGGWLKQMLGDEELNIHQLESQVIISEEPAKIAPGAIHVQGVVIDSLDETPMGMVNVGVIGKTIGTATNRSGQFSLYVPHSYAGEKLVVSNLGYLREQIEIPSRDTMVQVELRETSVRLPEVLVRHVEPMNLMQEVVRRKRANYASDPLILTAFFRESIQQDEQYVDVSEAVIEIYKPPYTSEFALERVRFVKGRKGEFTGDMEIIDFKLQGGPFLFSRVDIVRQGGFLPNQEGNSKYQYSFEGMDYDHGRNVFVIGFEPRNDDGELLYEGEIRIDEETLAIVGANFEMTRRTIRKSREYLIRRDSRRFRTKPIFAKYRIDYRPWGDKWVLNSVRGEVSMKIADRKKNVRTEFNTVSEMLITDLREGNRKEFRWSESFKANYILSEEIESYDPEFWSRYNIISPDESIREIFNGKASGNAE</sequence>
<evidence type="ECO:0000313" key="2">
    <source>
        <dbReference type="Proteomes" id="UP000244956"/>
    </source>
</evidence>
<comment type="caution">
    <text evidence="1">The sequence shown here is derived from an EMBL/GenBank/DDBJ whole genome shotgun (WGS) entry which is preliminary data.</text>
</comment>
<dbReference type="OrthoDB" id="1489599at2"/>
<dbReference type="SUPFAM" id="SSF49464">
    <property type="entry name" value="Carboxypeptidase regulatory domain-like"/>
    <property type="match status" value="1"/>
</dbReference>
<protein>
    <recommendedName>
        <fullName evidence="3">Carboxypeptidase-like regulatory domain-containing protein</fullName>
    </recommendedName>
</protein>
<keyword evidence="2" id="KW-1185">Reference proteome</keyword>
<dbReference type="AlphaFoldDB" id="A0A2U2B6J6"/>
<dbReference type="InterPro" id="IPR008969">
    <property type="entry name" value="CarboxyPept-like_regulatory"/>
</dbReference>